<proteinExistence type="predicted"/>
<keyword evidence="2" id="KW-0223">Dioxygenase</keyword>
<dbReference type="InterPro" id="IPR004360">
    <property type="entry name" value="Glyas_Fos-R_dOase_dom"/>
</dbReference>
<dbReference type="SUPFAM" id="SSF54593">
    <property type="entry name" value="Glyoxalase/Bleomycin resistance protein/Dihydroxybiphenyl dioxygenase"/>
    <property type="match status" value="1"/>
</dbReference>
<dbReference type="PROSITE" id="PS51819">
    <property type="entry name" value="VOC"/>
    <property type="match status" value="1"/>
</dbReference>
<dbReference type="InterPro" id="IPR037523">
    <property type="entry name" value="VOC_core"/>
</dbReference>
<dbReference type="AlphaFoldDB" id="A0A090DL20"/>
<keyword evidence="3" id="KW-1185">Reference proteome</keyword>
<dbReference type="Pfam" id="PF00903">
    <property type="entry name" value="Glyoxalase"/>
    <property type="match status" value="1"/>
</dbReference>
<name>A0A090DL20_MESPL</name>
<evidence type="ECO:0000259" key="1">
    <source>
        <dbReference type="PROSITE" id="PS51819"/>
    </source>
</evidence>
<dbReference type="EMBL" id="CCMZ01000015">
    <property type="protein sequence ID" value="CDX16911.1"/>
    <property type="molecule type" value="Genomic_DNA"/>
</dbReference>
<protein>
    <submittedName>
        <fullName evidence="2">Glyoxalase/bleomycin resistance protein/dioxygenase</fullName>
    </submittedName>
</protein>
<dbReference type="STRING" id="69974.MPLDJ20_20678"/>
<keyword evidence="2" id="KW-0560">Oxidoreductase</keyword>
<dbReference type="Proteomes" id="UP000045285">
    <property type="component" value="Unassembled WGS sequence"/>
</dbReference>
<dbReference type="GO" id="GO:0051213">
    <property type="term" value="F:dioxygenase activity"/>
    <property type="evidence" value="ECO:0007669"/>
    <property type="project" value="UniProtKB-KW"/>
</dbReference>
<dbReference type="Gene3D" id="3.30.720.110">
    <property type="match status" value="1"/>
</dbReference>
<reference evidence="3" key="1">
    <citation type="submission" date="2014-08" db="EMBL/GenBank/DDBJ databases">
        <authorList>
            <person name="Moulin L."/>
        </authorList>
    </citation>
    <scope>NUCLEOTIDE SEQUENCE [LARGE SCALE GENOMIC DNA]</scope>
</reference>
<accession>A0A090DL20</accession>
<gene>
    <name evidence="2" type="ORF">MPL3356_220277</name>
</gene>
<organism evidence="2 3">
    <name type="scientific">Mesorhizobium plurifarium</name>
    <dbReference type="NCBI Taxonomy" id="69974"/>
    <lineage>
        <taxon>Bacteria</taxon>
        <taxon>Pseudomonadati</taxon>
        <taxon>Pseudomonadota</taxon>
        <taxon>Alphaproteobacteria</taxon>
        <taxon>Hyphomicrobiales</taxon>
        <taxon>Phyllobacteriaceae</taxon>
        <taxon>Mesorhizobium</taxon>
    </lineage>
</organism>
<dbReference type="PANTHER" id="PTHR34109:SF1">
    <property type="entry name" value="VOC DOMAIN-CONTAINING PROTEIN"/>
    <property type="match status" value="1"/>
</dbReference>
<evidence type="ECO:0000313" key="2">
    <source>
        <dbReference type="EMBL" id="CDX16911.1"/>
    </source>
</evidence>
<feature type="domain" description="VOC" evidence="1">
    <location>
        <begin position="6"/>
        <end position="134"/>
    </location>
</feature>
<sequence>MAIDDPFKHAVLGSGVFYKDPRAALAWLQAAFGFEPSMLVSDAGGRLVHAEMRFGDGYIIVDSEWDEHIASPASVGGRNTQAVYIRLQQDLDAHCEKARAAGAEILEEPTDHFYGERQYRARDPEGHVWTFTRTVRVVPKDEAERLSGLRIEGWHR</sequence>
<dbReference type="PANTHER" id="PTHR34109">
    <property type="entry name" value="BNAUNNG04460D PROTEIN-RELATED"/>
    <property type="match status" value="1"/>
</dbReference>
<evidence type="ECO:0000313" key="3">
    <source>
        <dbReference type="Proteomes" id="UP000045285"/>
    </source>
</evidence>
<dbReference type="Gene3D" id="3.30.720.120">
    <property type="match status" value="1"/>
</dbReference>
<dbReference type="InterPro" id="IPR029068">
    <property type="entry name" value="Glyas_Bleomycin-R_OHBP_Dase"/>
</dbReference>